<keyword evidence="6 14" id="KW-0808">Transferase</keyword>
<evidence type="ECO:0000256" key="6">
    <source>
        <dbReference type="ARBA" id="ARBA00022679"/>
    </source>
</evidence>
<comment type="similarity">
    <text evidence="3">Belongs to the glycosyltransferase 2 family.</text>
</comment>
<evidence type="ECO:0000256" key="2">
    <source>
        <dbReference type="ARBA" id="ARBA00004922"/>
    </source>
</evidence>
<dbReference type="OrthoDB" id="9810303at2"/>
<dbReference type="CAZy" id="GT2">
    <property type="family name" value="Glycosyltransferase Family 2"/>
</dbReference>
<dbReference type="Pfam" id="PF00535">
    <property type="entry name" value="Glycos_transf_2"/>
    <property type="match status" value="1"/>
</dbReference>
<evidence type="ECO:0000256" key="5">
    <source>
        <dbReference type="ARBA" id="ARBA00022676"/>
    </source>
</evidence>
<dbReference type="InParanoid" id="Q02A93"/>
<protein>
    <recommendedName>
        <fullName evidence="4">dolichyl-phosphate beta-glucosyltransferase</fullName>
        <ecNumber evidence="4">2.4.1.117</ecNumber>
    </recommendedName>
</protein>
<dbReference type="SUPFAM" id="SSF53448">
    <property type="entry name" value="Nucleotide-diphospho-sugar transferases"/>
    <property type="match status" value="1"/>
</dbReference>
<dbReference type="AlphaFoldDB" id="Q02A93"/>
<proteinExistence type="inferred from homology"/>
<evidence type="ECO:0000256" key="10">
    <source>
        <dbReference type="ARBA" id="ARBA00022989"/>
    </source>
</evidence>
<evidence type="ECO:0000256" key="9">
    <source>
        <dbReference type="ARBA" id="ARBA00022968"/>
    </source>
</evidence>
<keyword evidence="10" id="KW-1133">Transmembrane helix</keyword>
<comment type="catalytic activity">
    <reaction evidence="12">
        <text>a di-trans,poly-cis-dolichyl phosphate + UDP-alpha-D-glucose = a di-trans,poly-cis-dolichyl beta-D-glucosyl phosphate + UDP</text>
        <dbReference type="Rhea" id="RHEA:15401"/>
        <dbReference type="Rhea" id="RHEA-COMP:19498"/>
        <dbReference type="Rhea" id="RHEA-COMP:19502"/>
        <dbReference type="ChEBI" id="CHEBI:57525"/>
        <dbReference type="ChEBI" id="CHEBI:57683"/>
        <dbReference type="ChEBI" id="CHEBI:58223"/>
        <dbReference type="ChEBI" id="CHEBI:58885"/>
        <dbReference type="EC" id="2.4.1.117"/>
    </reaction>
    <physiologicalReaction direction="left-to-right" evidence="12">
        <dbReference type="Rhea" id="RHEA:15402"/>
    </physiologicalReaction>
</comment>
<dbReference type="KEGG" id="sus:Acid_1035"/>
<evidence type="ECO:0000256" key="7">
    <source>
        <dbReference type="ARBA" id="ARBA00022692"/>
    </source>
</evidence>
<keyword evidence="7" id="KW-0812">Transmembrane</keyword>
<dbReference type="EMBL" id="CP000473">
    <property type="protein sequence ID" value="ABJ82033.1"/>
    <property type="molecule type" value="Genomic_DNA"/>
</dbReference>
<name>Q02A93_SOLUE</name>
<evidence type="ECO:0000256" key="3">
    <source>
        <dbReference type="ARBA" id="ARBA00006739"/>
    </source>
</evidence>
<keyword evidence="9" id="KW-0735">Signal-anchor</keyword>
<dbReference type="InterPro" id="IPR035518">
    <property type="entry name" value="DPG_synthase"/>
</dbReference>
<dbReference type="eggNOG" id="COG0463">
    <property type="taxonomic scope" value="Bacteria"/>
</dbReference>
<keyword evidence="5" id="KW-0328">Glycosyltransferase</keyword>
<evidence type="ECO:0000313" key="14">
    <source>
        <dbReference type="EMBL" id="ABJ82033.1"/>
    </source>
</evidence>
<reference evidence="14" key="1">
    <citation type="submission" date="2006-10" db="EMBL/GenBank/DDBJ databases">
        <title>Complete sequence of Solibacter usitatus Ellin6076.</title>
        <authorList>
            <consortium name="US DOE Joint Genome Institute"/>
            <person name="Copeland A."/>
            <person name="Lucas S."/>
            <person name="Lapidus A."/>
            <person name="Barry K."/>
            <person name="Detter J.C."/>
            <person name="Glavina del Rio T."/>
            <person name="Hammon N."/>
            <person name="Israni S."/>
            <person name="Dalin E."/>
            <person name="Tice H."/>
            <person name="Pitluck S."/>
            <person name="Thompson L.S."/>
            <person name="Brettin T."/>
            <person name="Bruce D."/>
            <person name="Han C."/>
            <person name="Tapia R."/>
            <person name="Gilna P."/>
            <person name="Schmutz J."/>
            <person name="Larimer F."/>
            <person name="Land M."/>
            <person name="Hauser L."/>
            <person name="Kyrpides N."/>
            <person name="Mikhailova N."/>
            <person name="Janssen P.H."/>
            <person name="Kuske C.R."/>
            <person name="Richardson P."/>
        </authorList>
    </citation>
    <scope>NUCLEOTIDE SEQUENCE</scope>
    <source>
        <strain evidence="14">Ellin6076</strain>
    </source>
</reference>
<comment type="pathway">
    <text evidence="2">Protein modification; protein glycosylation.</text>
</comment>
<dbReference type="EC" id="2.4.1.117" evidence="4"/>
<dbReference type="GO" id="GO:0006487">
    <property type="term" value="P:protein N-linked glycosylation"/>
    <property type="evidence" value="ECO:0007669"/>
    <property type="project" value="TreeGrafter"/>
</dbReference>
<accession>Q02A93</accession>
<feature type="domain" description="Glycosyltransferase 2-like" evidence="13">
    <location>
        <begin position="6"/>
        <end position="172"/>
    </location>
</feature>
<dbReference type="PANTHER" id="PTHR10859">
    <property type="entry name" value="GLYCOSYL TRANSFERASE"/>
    <property type="match status" value="1"/>
</dbReference>
<organism evidence="14">
    <name type="scientific">Solibacter usitatus (strain Ellin6076)</name>
    <dbReference type="NCBI Taxonomy" id="234267"/>
    <lineage>
        <taxon>Bacteria</taxon>
        <taxon>Pseudomonadati</taxon>
        <taxon>Acidobacteriota</taxon>
        <taxon>Terriglobia</taxon>
        <taxon>Bryobacterales</taxon>
        <taxon>Solibacteraceae</taxon>
        <taxon>Candidatus Solibacter</taxon>
    </lineage>
</organism>
<dbReference type="InterPro" id="IPR029044">
    <property type="entry name" value="Nucleotide-diphossugar_trans"/>
</dbReference>
<evidence type="ECO:0000259" key="13">
    <source>
        <dbReference type="Pfam" id="PF00535"/>
    </source>
</evidence>
<sequence length="237" mass="26564">MNRSISIIIPAYNEEKRLPATLIKVREYLDAAKWDFAEILVVDDGSRDGTTKVAYGAGVRLLRNPGNRGKGYSVKHGMLEAKGEWCLFTDADLSSPIGELEKLWNSAQRERASVAVGSRGVDRSLVGVHQSPLRELSGRIFNLAMRIVTGLPFKDTQCGFKLFESKAARDVFSRQQLDGFGFDVEVLFIARKLKYKAIEVPVRWDNVEGTKVSLFLGVTAFLDPLRVRWHALTGKYK</sequence>
<dbReference type="GO" id="GO:0004581">
    <property type="term" value="F:dolichyl-phosphate beta-glucosyltransferase activity"/>
    <property type="evidence" value="ECO:0007669"/>
    <property type="project" value="UniProtKB-EC"/>
</dbReference>
<dbReference type="STRING" id="234267.Acid_1035"/>
<dbReference type="CDD" id="cd04188">
    <property type="entry name" value="DPG_synthase"/>
    <property type="match status" value="1"/>
</dbReference>
<keyword evidence="8" id="KW-0256">Endoplasmic reticulum</keyword>
<evidence type="ECO:0000256" key="8">
    <source>
        <dbReference type="ARBA" id="ARBA00022824"/>
    </source>
</evidence>
<gene>
    <name evidence="14" type="ordered locus">Acid_1035</name>
</gene>
<dbReference type="HOGENOM" id="CLU_033536_9_0_0"/>
<dbReference type="PANTHER" id="PTHR10859:SF91">
    <property type="entry name" value="DOLICHYL-PHOSPHATE BETA-GLUCOSYLTRANSFERASE"/>
    <property type="match status" value="1"/>
</dbReference>
<evidence type="ECO:0000256" key="12">
    <source>
        <dbReference type="ARBA" id="ARBA00045097"/>
    </source>
</evidence>
<evidence type="ECO:0000256" key="11">
    <source>
        <dbReference type="ARBA" id="ARBA00023136"/>
    </source>
</evidence>
<keyword evidence="11" id="KW-0472">Membrane</keyword>
<dbReference type="InterPro" id="IPR001173">
    <property type="entry name" value="Glyco_trans_2-like"/>
</dbReference>
<evidence type="ECO:0000256" key="1">
    <source>
        <dbReference type="ARBA" id="ARBA00004389"/>
    </source>
</evidence>
<comment type="subcellular location">
    <subcellularLocation>
        <location evidence="1">Endoplasmic reticulum membrane</location>
        <topology evidence="1">Single-pass membrane protein</topology>
    </subcellularLocation>
</comment>
<dbReference type="Gene3D" id="3.90.550.10">
    <property type="entry name" value="Spore Coat Polysaccharide Biosynthesis Protein SpsA, Chain A"/>
    <property type="match status" value="1"/>
</dbReference>
<evidence type="ECO:0000256" key="4">
    <source>
        <dbReference type="ARBA" id="ARBA00012583"/>
    </source>
</evidence>